<evidence type="ECO:0000259" key="8">
    <source>
        <dbReference type="PROSITE" id="PS50109"/>
    </source>
</evidence>
<dbReference type="Gene3D" id="1.10.10.10">
    <property type="entry name" value="Winged helix-like DNA-binding domain superfamily/Winged helix DNA-binding domain"/>
    <property type="match status" value="1"/>
</dbReference>
<dbReference type="SMART" id="SM00421">
    <property type="entry name" value="HTH_LUXR"/>
    <property type="match status" value="1"/>
</dbReference>
<dbReference type="GO" id="GO:0006355">
    <property type="term" value="P:regulation of DNA-templated transcription"/>
    <property type="evidence" value="ECO:0007669"/>
    <property type="project" value="InterPro"/>
</dbReference>
<dbReference type="Pfam" id="PF00196">
    <property type="entry name" value="GerE"/>
    <property type="match status" value="1"/>
</dbReference>
<reference evidence="10 11" key="1">
    <citation type="submission" date="2016-10" db="EMBL/GenBank/DDBJ databases">
        <authorList>
            <person name="Varghese N."/>
            <person name="Submissions S."/>
        </authorList>
    </citation>
    <scope>NUCLEOTIDE SEQUENCE [LARGE SCALE GENOMIC DNA]</scope>
    <source>
        <strain evidence="10 11">DSM 25353</strain>
    </source>
</reference>
<dbReference type="CDD" id="cd06170">
    <property type="entry name" value="LuxR_C_like"/>
    <property type="match status" value="1"/>
</dbReference>
<keyword evidence="10" id="KW-0808">Transferase</keyword>
<feature type="domain" description="HTH luxR-type" evidence="7">
    <location>
        <begin position="671"/>
        <end position="736"/>
    </location>
</feature>
<evidence type="ECO:0000256" key="1">
    <source>
        <dbReference type="ARBA" id="ARBA00000085"/>
    </source>
</evidence>
<dbReference type="InterPro" id="IPR036890">
    <property type="entry name" value="HATPase_C_sf"/>
</dbReference>
<feature type="transmembrane region" description="Helical" evidence="6">
    <location>
        <begin position="171"/>
        <end position="191"/>
    </location>
</feature>
<dbReference type="SMART" id="SM00387">
    <property type="entry name" value="HATPase_c"/>
    <property type="match status" value="1"/>
</dbReference>
<keyword evidence="6" id="KW-1133">Transmembrane helix</keyword>
<comment type="catalytic activity">
    <reaction evidence="1">
        <text>ATP + protein L-histidine = ADP + protein N-phospho-L-histidine.</text>
        <dbReference type="EC" id="2.7.13.3"/>
    </reaction>
</comment>
<feature type="modified residue" description="4-aspartylphosphate" evidence="5">
    <location>
        <position position="565"/>
    </location>
</feature>
<feature type="transmembrane region" description="Helical" evidence="6">
    <location>
        <begin position="40"/>
        <end position="59"/>
    </location>
</feature>
<dbReference type="SUPFAM" id="SSF46894">
    <property type="entry name" value="C-terminal effector domain of the bipartite response regulators"/>
    <property type="match status" value="1"/>
</dbReference>
<feature type="domain" description="Histidine kinase" evidence="8">
    <location>
        <begin position="264"/>
        <end position="478"/>
    </location>
</feature>
<keyword evidence="4" id="KW-0238">DNA-binding</keyword>
<dbReference type="InterPro" id="IPR036388">
    <property type="entry name" value="WH-like_DNA-bd_sf"/>
</dbReference>
<dbReference type="InterPro" id="IPR005467">
    <property type="entry name" value="His_kinase_dom"/>
</dbReference>
<dbReference type="SMART" id="SM00448">
    <property type="entry name" value="REC"/>
    <property type="match status" value="1"/>
</dbReference>
<dbReference type="CDD" id="cd00075">
    <property type="entry name" value="HATPase"/>
    <property type="match status" value="1"/>
</dbReference>
<accession>A0A8X8IDH8</accession>
<dbReference type="PROSITE" id="PS50110">
    <property type="entry name" value="RESPONSE_REGULATORY"/>
    <property type="match status" value="1"/>
</dbReference>
<dbReference type="PROSITE" id="PS50043">
    <property type="entry name" value="HTH_LUXR_2"/>
    <property type="match status" value="1"/>
</dbReference>
<dbReference type="InterPro" id="IPR001789">
    <property type="entry name" value="Sig_transdc_resp-reg_receiver"/>
</dbReference>
<dbReference type="Gene3D" id="1.10.287.130">
    <property type="match status" value="1"/>
</dbReference>
<protein>
    <recommendedName>
        <fullName evidence="2">histidine kinase</fullName>
        <ecNumber evidence="2">2.7.13.3</ecNumber>
    </recommendedName>
</protein>
<dbReference type="InterPro" id="IPR004358">
    <property type="entry name" value="Sig_transdc_His_kin-like_C"/>
</dbReference>
<dbReference type="PROSITE" id="PS00622">
    <property type="entry name" value="HTH_LUXR_1"/>
    <property type="match status" value="1"/>
</dbReference>
<evidence type="ECO:0000313" key="11">
    <source>
        <dbReference type="Proteomes" id="UP000198711"/>
    </source>
</evidence>
<evidence type="ECO:0000256" key="3">
    <source>
        <dbReference type="ARBA" id="ARBA00022553"/>
    </source>
</evidence>
<dbReference type="PANTHER" id="PTHR43547:SF2">
    <property type="entry name" value="HYBRID SIGNAL TRANSDUCTION HISTIDINE KINASE C"/>
    <property type="match status" value="1"/>
</dbReference>
<dbReference type="InterPro" id="IPR003594">
    <property type="entry name" value="HATPase_dom"/>
</dbReference>
<dbReference type="InterPro" id="IPR016032">
    <property type="entry name" value="Sig_transdc_resp-reg_C-effctor"/>
</dbReference>
<dbReference type="Pfam" id="PF00072">
    <property type="entry name" value="Response_reg"/>
    <property type="match status" value="1"/>
</dbReference>
<gene>
    <name evidence="10" type="ORF">SAMN05444410_101331</name>
</gene>
<evidence type="ECO:0000256" key="2">
    <source>
        <dbReference type="ARBA" id="ARBA00012438"/>
    </source>
</evidence>
<dbReference type="SUPFAM" id="SSF55874">
    <property type="entry name" value="ATPase domain of HSP90 chaperone/DNA topoisomerase II/histidine kinase"/>
    <property type="match status" value="1"/>
</dbReference>
<dbReference type="EC" id="2.7.13.3" evidence="2"/>
<dbReference type="EMBL" id="FNNO01000001">
    <property type="protein sequence ID" value="SDW14160.1"/>
    <property type="molecule type" value="Genomic_DNA"/>
</dbReference>
<evidence type="ECO:0000256" key="6">
    <source>
        <dbReference type="SAM" id="Phobius"/>
    </source>
</evidence>
<feature type="transmembrane region" description="Helical" evidence="6">
    <location>
        <begin position="130"/>
        <end position="150"/>
    </location>
</feature>
<dbReference type="GO" id="GO:0000155">
    <property type="term" value="F:phosphorelay sensor kinase activity"/>
    <property type="evidence" value="ECO:0007669"/>
    <property type="project" value="InterPro"/>
</dbReference>
<name>A0A8X8IDH8_9BACT</name>
<dbReference type="PRINTS" id="PR00038">
    <property type="entry name" value="HTHLUXR"/>
</dbReference>
<dbReference type="PRINTS" id="PR00344">
    <property type="entry name" value="BCTRLSENSOR"/>
</dbReference>
<evidence type="ECO:0000256" key="4">
    <source>
        <dbReference type="ARBA" id="ARBA00023125"/>
    </source>
</evidence>
<dbReference type="AlphaFoldDB" id="A0A8X8IDH8"/>
<dbReference type="SUPFAM" id="SSF47384">
    <property type="entry name" value="Homodimeric domain of signal transducing histidine kinase"/>
    <property type="match status" value="1"/>
</dbReference>
<evidence type="ECO:0000259" key="7">
    <source>
        <dbReference type="PROSITE" id="PS50043"/>
    </source>
</evidence>
<dbReference type="InterPro" id="IPR000792">
    <property type="entry name" value="Tscrpt_reg_LuxR_C"/>
</dbReference>
<dbReference type="Gene3D" id="3.30.565.10">
    <property type="entry name" value="Histidine kinase-like ATPase, C-terminal domain"/>
    <property type="match status" value="1"/>
</dbReference>
<evidence type="ECO:0000256" key="5">
    <source>
        <dbReference type="PROSITE-ProRule" id="PRU00169"/>
    </source>
</evidence>
<evidence type="ECO:0000259" key="9">
    <source>
        <dbReference type="PROSITE" id="PS50110"/>
    </source>
</evidence>
<dbReference type="Proteomes" id="UP000198711">
    <property type="component" value="Unassembled WGS sequence"/>
</dbReference>
<feature type="transmembrane region" description="Helical" evidence="6">
    <location>
        <begin position="6"/>
        <end position="28"/>
    </location>
</feature>
<keyword evidence="6" id="KW-0812">Transmembrane</keyword>
<feature type="domain" description="Response regulatory" evidence="9">
    <location>
        <begin position="515"/>
        <end position="632"/>
    </location>
</feature>
<dbReference type="InterPro" id="IPR011006">
    <property type="entry name" value="CheY-like_superfamily"/>
</dbReference>
<dbReference type="Gene3D" id="3.40.50.2300">
    <property type="match status" value="1"/>
</dbReference>
<dbReference type="SUPFAM" id="SSF52172">
    <property type="entry name" value="CheY-like"/>
    <property type="match status" value="1"/>
</dbReference>
<dbReference type="InterPro" id="IPR036097">
    <property type="entry name" value="HisK_dim/P_sf"/>
</dbReference>
<keyword evidence="3 5" id="KW-0597">Phosphoprotein</keyword>
<dbReference type="Pfam" id="PF02518">
    <property type="entry name" value="HATPase_c"/>
    <property type="match status" value="1"/>
</dbReference>
<feature type="transmembrane region" description="Helical" evidence="6">
    <location>
        <begin position="103"/>
        <end position="124"/>
    </location>
</feature>
<feature type="transmembrane region" description="Helical" evidence="6">
    <location>
        <begin position="74"/>
        <end position="91"/>
    </location>
</feature>
<dbReference type="PANTHER" id="PTHR43547">
    <property type="entry name" value="TWO-COMPONENT HISTIDINE KINASE"/>
    <property type="match status" value="1"/>
</dbReference>
<dbReference type="PROSITE" id="PS50109">
    <property type="entry name" value="HIS_KIN"/>
    <property type="match status" value="1"/>
</dbReference>
<keyword evidence="11" id="KW-1185">Reference proteome</keyword>
<dbReference type="GO" id="GO:0003677">
    <property type="term" value="F:DNA binding"/>
    <property type="evidence" value="ECO:0007669"/>
    <property type="project" value="UniProtKB-KW"/>
</dbReference>
<sequence>MLVFGTQMHIVTFIFVSIEIVIFFYLIIYKLARPDDKITFLNIVLIFLLITYNITGGLLPDPNMPGSFFIQETIAYATGFITPCYFPYYVYKAFGLEKMKFHAYKGVYFFLIIPYIIFVVVFAVSGNLSTAQNVLILPVLYALWVIFTLVKAIKYKYGNLLTSKASKEEATVLFLSLTPWVGLPIIDYFHLGQVVEASVTNTGFLLLLALQVSRHIKQTRIEHQRLIASERQLLNWNTNLQNEVDKRTKDLEKANEQKTNNFINLVHETKTPLTLVNNYLEEYINKYGSVEELEIIKGGVDKLTRDVTSLFDIERFTKGIDVYNHNQITNFTEIIKSSLVLFEYYCKKQIISCHRNIEENVFIKADPNAIDRIVNNVIENAIKFSDNEGKIEITLKTIGDKVHFSVKDAGIGIPPDLQKKIFEPYYQINHKKTGLQGMGLGLPIVKKVVDSLGGQVHIKSNPAEAPGTEVTIILNKYVPAENEFPAANPLESKFRIPNTERFEIVDSPSLPNRPSILLIEDNKAMLHFLSKKLSGKYNIFCSLNGAEALKKLHELPVVPDLILSDIMMDKMDGFAFAKVISEQDEYNHIPIIFLTAKSTPTDKLKGLRLGAIDFIPKPFSFEELNQKIDTVLKNIGKQKKAILNLSIANLKNLGNVKAVPEDVKLPFNLEQKCKSYNLTNREIEIVKLVLKGTKYKEIAKTLFIADKTVATHIQNIFEKIGVSNKVEMINKLSDKE</sequence>
<proteinExistence type="predicted"/>
<keyword evidence="10" id="KW-0418">Kinase</keyword>
<keyword evidence="6" id="KW-0472">Membrane</keyword>
<dbReference type="RefSeq" id="WP_092721483.1">
    <property type="nucleotide sequence ID" value="NZ_FNNO01000001.1"/>
</dbReference>
<comment type="caution">
    <text evidence="10">The sequence shown here is derived from an EMBL/GenBank/DDBJ whole genome shotgun (WGS) entry which is preliminary data.</text>
</comment>
<organism evidence="10 11">
    <name type="scientific">Hydrobacter penzbergensis</name>
    <dbReference type="NCBI Taxonomy" id="1235997"/>
    <lineage>
        <taxon>Bacteria</taxon>
        <taxon>Pseudomonadati</taxon>
        <taxon>Bacteroidota</taxon>
        <taxon>Chitinophagia</taxon>
        <taxon>Chitinophagales</taxon>
        <taxon>Chitinophagaceae</taxon>
        <taxon>Hydrobacter</taxon>
    </lineage>
</organism>
<evidence type="ECO:0000313" key="10">
    <source>
        <dbReference type="EMBL" id="SDW14160.1"/>
    </source>
</evidence>